<evidence type="ECO:0000256" key="1">
    <source>
        <dbReference type="SAM" id="Phobius"/>
    </source>
</evidence>
<keyword evidence="1" id="KW-0812">Transmembrane</keyword>
<protein>
    <recommendedName>
        <fullName evidence="4">5-bromo-4-chloroindolyl phosphate hydrolysis protein</fullName>
    </recommendedName>
</protein>
<sequence>MKNKFFRIFIPVLAVIGLMTVFGNFYYMDTIISLAIFFGIVFLVIKLLSRINKTGDTKDNLPNLSSEKHQHYHDLGMSDQEITFFRETMNTTKKQIVKLERNMNSVPKLKAISLRNETIKVAKAMFKELVKEPNKLHLADGFLYNHLPNLVELTTKYIEINQHDVKTRNSFEALDKSAKMIDKVSQLLLADYEKFVSDDIEDLDVELTIAEQNISRSEQKITPETDDTDQKE</sequence>
<accession>A0A430AYI1</accession>
<proteinExistence type="predicted"/>
<keyword evidence="1" id="KW-0472">Membrane</keyword>
<dbReference type="OrthoDB" id="2243657at2"/>
<organism evidence="2 3">
    <name type="scientific">Vagococcus elongatus</name>
    <dbReference type="NCBI Taxonomy" id="180344"/>
    <lineage>
        <taxon>Bacteria</taxon>
        <taxon>Bacillati</taxon>
        <taxon>Bacillota</taxon>
        <taxon>Bacilli</taxon>
        <taxon>Lactobacillales</taxon>
        <taxon>Enterococcaceae</taxon>
        <taxon>Vagococcus</taxon>
    </lineage>
</organism>
<dbReference type="RefSeq" id="WP_126808239.1">
    <property type="nucleotide sequence ID" value="NZ_NGKA01000006.1"/>
</dbReference>
<evidence type="ECO:0000313" key="2">
    <source>
        <dbReference type="EMBL" id="RSU13123.1"/>
    </source>
</evidence>
<dbReference type="Proteomes" id="UP000287605">
    <property type="component" value="Unassembled WGS sequence"/>
</dbReference>
<dbReference type="EMBL" id="NGKA01000006">
    <property type="protein sequence ID" value="RSU13123.1"/>
    <property type="molecule type" value="Genomic_DNA"/>
</dbReference>
<reference evidence="2 3" key="1">
    <citation type="submission" date="2017-05" db="EMBL/GenBank/DDBJ databases">
        <title>Vagococcus spp. assemblies.</title>
        <authorList>
            <person name="Gulvik C.A."/>
        </authorList>
    </citation>
    <scope>NUCLEOTIDE SEQUENCE [LARGE SCALE GENOMIC DNA]</scope>
    <source>
        <strain evidence="2 3">CCUG 51432</strain>
    </source>
</reference>
<comment type="caution">
    <text evidence="2">The sequence shown here is derived from an EMBL/GenBank/DDBJ whole genome shotgun (WGS) entry which is preliminary data.</text>
</comment>
<evidence type="ECO:0000313" key="3">
    <source>
        <dbReference type="Proteomes" id="UP000287605"/>
    </source>
</evidence>
<feature type="transmembrane region" description="Helical" evidence="1">
    <location>
        <begin position="5"/>
        <end position="25"/>
    </location>
</feature>
<feature type="transmembrane region" description="Helical" evidence="1">
    <location>
        <begin position="31"/>
        <end position="48"/>
    </location>
</feature>
<dbReference type="InterPro" id="IPR018770">
    <property type="entry name" value="ChloroindolylP_hydrolase"/>
</dbReference>
<keyword evidence="1" id="KW-1133">Transmembrane helix</keyword>
<keyword evidence="3" id="KW-1185">Reference proteome</keyword>
<gene>
    <name evidence="2" type="ORF">CBF29_05490</name>
</gene>
<evidence type="ECO:0008006" key="4">
    <source>
        <dbReference type="Google" id="ProtNLM"/>
    </source>
</evidence>
<name>A0A430AYI1_9ENTE</name>
<dbReference type="AlphaFoldDB" id="A0A430AYI1"/>
<dbReference type="Pfam" id="PF10112">
    <property type="entry name" value="Halogen_Hydrol"/>
    <property type="match status" value="1"/>
</dbReference>